<reference evidence="3" key="1">
    <citation type="submission" date="2017-03" db="EMBL/GenBank/DDBJ databases">
        <authorList>
            <person name="Safronova V.I."/>
            <person name="Sazanova A.L."/>
            <person name="Chirak E.R."/>
        </authorList>
    </citation>
    <scope>NUCLEOTIDE SEQUENCE [LARGE SCALE GENOMIC DNA]</scope>
    <source>
        <strain evidence="3">Ach-343</strain>
    </source>
</reference>
<gene>
    <name evidence="2" type="ORF">B5V02_34390</name>
</gene>
<comment type="caution">
    <text evidence="2">The sequence shown here is derived from an EMBL/GenBank/DDBJ whole genome shotgun (WGS) entry which is preliminary data.</text>
</comment>
<name>A0A2W7BTU5_9HYPH</name>
<accession>A0A2W7BTU5</accession>
<dbReference type="InterPro" id="IPR000415">
    <property type="entry name" value="Nitroreductase-like"/>
</dbReference>
<evidence type="ECO:0000259" key="1">
    <source>
        <dbReference type="Pfam" id="PF00881"/>
    </source>
</evidence>
<dbReference type="OrthoDB" id="3723182at2"/>
<dbReference type="Proteomes" id="UP000248616">
    <property type="component" value="Unassembled WGS sequence"/>
</dbReference>
<evidence type="ECO:0000313" key="3">
    <source>
        <dbReference type="Proteomes" id="UP000248616"/>
    </source>
</evidence>
<dbReference type="RefSeq" id="WP_111548569.1">
    <property type="nucleotide sequence ID" value="NZ_MZXV01000076.1"/>
</dbReference>
<protein>
    <recommendedName>
        <fullName evidence="1">Nitroreductase domain-containing protein</fullName>
    </recommendedName>
</protein>
<evidence type="ECO:0000313" key="2">
    <source>
        <dbReference type="EMBL" id="PZV34290.1"/>
    </source>
</evidence>
<sequence>MAKKVTPAPKLTIAAGTQTVFFSQAGHIGQNVMLAATNHGLSACPTAALSHSAIKRLLGLDRLTDAPIYALTISTPQTCPSSAGQSIN</sequence>
<dbReference type="AlphaFoldDB" id="A0A2W7BTU5"/>
<dbReference type="GO" id="GO:0016491">
    <property type="term" value="F:oxidoreductase activity"/>
    <property type="evidence" value="ECO:0007669"/>
    <property type="project" value="InterPro"/>
</dbReference>
<dbReference type="SUPFAM" id="SSF55469">
    <property type="entry name" value="FMN-dependent nitroreductase-like"/>
    <property type="match status" value="1"/>
</dbReference>
<feature type="domain" description="Nitroreductase" evidence="1">
    <location>
        <begin position="19"/>
        <end position="72"/>
    </location>
</feature>
<proteinExistence type="predicted"/>
<dbReference type="EMBL" id="MZXV01000076">
    <property type="protein sequence ID" value="PZV34290.1"/>
    <property type="molecule type" value="Genomic_DNA"/>
</dbReference>
<dbReference type="Gene3D" id="3.40.109.10">
    <property type="entry name" value="NADH Oxidase"/>
    <property type="match status" value="1"/>
</dbReference>
<dbReference type="InterPro" id="IPR029479">
    <property type="entry name" value="Nitroreductase"/>
</dbReference>
<dbReference type="Pfam" id="PF00881">
    <property type="entry name" value="Nitroreductase"/>
    <property type="match status" value="1"/>
</dbReference>
<organism evidence="2 3">
    <name type="scientific">Mesorhizobium kowhaii</name>
    <dbReference type="NCBI Taxonomy" id="1300272"/>
    <lineage>
        <taxon>Bacteria</taxon>
        <taxon>Pseudomonadati</taxon>
        <taxon>Pseudomonadota</taxon>
        <taxon>Alphaproteobacteria</taxon>
        <taxon>Hyphomicrobiales</taxon>
        <taxon>Phyllobacteriaceae</taxon>
        <taxon>Mesorhizobium</taxon>
    </lineage>
</organism>
<keyword evidence="3" id="KW-1185">Reference proteome</keyword>